<protein>
    <submittedName>
        <fullName evidence="2">Uncharacterized protein</fullName>
    </submittedName>
</protein>
<dbReference type="EMBL" id="JAFNEN010000948">
    <property type="protein sequence ID" value="KAG8175802.1"/>
    <property type="molecule type" value="Genomic_DNA"/>
</dbReference>
<gene>
    <name evidence="2" type="ORF">JTE90_013353</name>
</gene>
<proteinExistence type="predicted"/>
<comment type="caution">
    <text evidence="2">The sequence shown here is derived from an EMBL/GenBank/DDBJ whole genome shotgun (WGS) entry which is preliminary data.</text>
</comment>
<dbReference type="Proteomes" id="UP000827092">
    <property type="component" value="Unassembled WGS sequence"/>
</dbReference>
<keyword evidence="3" id="KW-1185">Reference proteome</keyword>
<reference evidence="2 3" key="1">
    <citation type="journal article" date="2022" name="Nat. Ecol. Evol.">
        <title>A masculinizing supergene underlies an exaggerated male reproductive morph in a spider.</title>
        <authorList>
            <person name="Hendrickx F."/>
            <person name="De Corte Z."/>
            <person name="Sonet G."/>
            <person name="Van Belleghem S.M."/>
            <person name="Kostlbacher S."/>
            <person name="Vangestel C."/>
        </authorList>
    </citation>
    <scope>NUCLEOTIDE SEQUENCE [LARGE SCALE GENOMIC DNA]</scope>
    <source>
        <strain evidence="2">W744_W776</strain>
    </source>
</reference>
<evidence type="ECO:0000256" key="1">
    <source>
        <dbReference type="SAM" id="MobiDB-lite"/>
    </source>
</evidence>
<feature type="region of interest" description="Disordered" evidence="1">
    <location>
        <begin position="52"/>
        <end position="77"/>
    </location>
</feature>
<accession>A0AAV6TWK3</accession>
<evidence type="ECO:0000313" key="2">
    <source>
        <dbReference type="EMBL" id="KAG8175802.1"/>
    </source>
</evidence>
<sequence>MSKKIFANLKKKCDLLAPNDNKSKERKQLKDGCLKNIEAQDLPVQHYSLNLPVNTPTTPDDMRLPGTSACPQSTEKDHFQAGLQLPTESEAFYKKKAEALASEVEVKNKKIKVLLQKVRRYTKKSQRLELFVKSSPVGKSS</sequence>
<organism evidence="2 3">
    <name type="scientific">Oedothorax gibbosus</name>
    <dbReference type="NCBI Taxonomy" id="931172"/>
    <lineage>
        <taxon>Eukaryota</taxon>
        <taxon>Metazoa</taxon>
        <taxon>Ecdysozoa</taxon>
        <taxon>Arthropoda</taxon>
        <taxon>Chelicerata</taxon>
        <taxon>Arachnida</taxon>
        <taxon>Araneae</taxon>
        <taxon>Araneomorphae</taxon>
        <taxon>Entelegynae</taxon>
        <taxon>Araneoidea</taxon>
        <taxon>Linyphiidae</taxon>
        <taxon>Erigoninae</taxon>
        <taxon>Oedothorax</taxon>
    </lineage>
</organism>
<evidence type="ECO:0000313" key="3">
    <source>
        <dbReference type="Proteomes" id="UP000827092"/>
    </source>
</evidence>
<name>A0AAV6TWK3_9ARAC</name>
<dbReference type="AlphaFoldDB" id="A0AAV6TWK3"/>